<dbReference type="AlphaFoldDB" id="A0A179D355"/>
<dbReference type="EMBL" id="LWLG01000014">
    <property type="protein sequence ID" value="OAQ20231.1"/>
    <property type="molecule type" value="Genomic_DNA"/>
</dbReference>
<reference evidence="1 2" key="1">
    <citation type="submission" date="2016-04" db="EMBL/GenBank/DDBJ databases">
        <title>Genome analysis of Thermosulfurimonas dismutans, the first thermophilic sulfur-disproportionating bacterium of the phylum Thermodesulfobacteria.</title>
        <authorList>
            <person name="Mardanov A.V."/>
            <person name="Beletsky A.V."/>
            <person name="Kadnikov V.V."/>
            <person name="Slobodkin A.I."/>
            <person name="Ravin N.V."/>
        </authorList>
    </citation>
    <scope>NUCLEOTIDE SEQUENCE [LARGE SCALE GENOMIC DNA]</scope>
    <source>
        <strain evidence="1 2">S95</strain>
    </source>
</reference>
<dbReference type="InterPro" id="IPR045944">
    <property type="entry name" value="DUF6364"/>
</dbReference>
<dbReference type="STRING" id="999894.TDIS_1733"/>
<proteinExistence type="predicted"/>
<dbReference type="Proteomes" id="UP000078390">
    <property type="component" value="Unassembled WGS sequence"/>
</dbReference>
<dbReference type="Pfam" id="PF19891">
    <property type="entry name" value="DUF6364"/>
    <property type="match status" value="1"/>
</dbReference>
<evidence type="ECO:0008006" key="3">
    <source>
        <dbReference type="Google" id="ProtNLM"/>
    </source>
</evidence>
<evidence type="ECO:0000313" key="1">
    <source>
        <dbReference type="EMBL" id="OAQ20231.1"/>
    </source>
</evidence>
<comment type="caution">
    <text evidence="1">The sequence shown here is derived from an EMBL/GenBank/DDBJ whole genome shotgun (WGS) entry which is preliminary data.</text>
</comment>
<dbReference type="OrthoDB" id="9815166at2"/>
<gene>
    <name evidence="1" type="ORF">TDIS_1733</name>
</gene>
<evidence type="ECO:0000313" key="2">
    <source>
        <dbReference type="Proteomes" id="UP000078390"/>
    </source>
</evidence>
<keyword evidence="2" id="KW-1185">Reference proteome</keyword>
<dbReference type="RefSeq" id="WP_068671340.1">
    <property type="nucleotide sequence ID" value="NZ_LWLG01000014.1"/>
</dbReference>
<sequence length="80" mass="9203">MNTKLTLRLDDKLIKKAKIYSAKRGKSVSALVADFFSLLCVEEKPETKSLPPKVASLRGILKGKKIKEEDYKKYLEKRYL</sequence>
<protein>
    <recommendedName>
        <fullName evidence="3">Antitoxin</fullName>
    </recommendedName>
</protein>
<name>A0A179D355_9BACT</name>
<accession>A0A179D355</accession>
<organism evidence="1 2">
    <name type="scientific">Thermosulfurimonas dismutans</name>
    <dbReference type="NCBI Taxonomy" id="999894"/>
    <lineage>
        <taxon>Bacteria</taxon>
        <taxon>Pseudomonadati</taxon>
        <taxon>Thermodesulfobacteriota</taxon>
        <taxon>Thermodesulfobacteria</taxon>
        <taxon>Thermodesulfobacteriales</taxon>
        <taxon>Thermodesulfobacteriaceae</taxon>
        <taxon>Thermosulfurimonas</taxon>
    </lineage>
</organism>